<dbReference type="Pfam" id="PF00990">
    <property type="entry name" value="GGDEF"/>
    <property type="match status" value="1"/>
</dbReference>
<dbReference type="CDD" id="cd01949">
    <property type="entry name" value="GGDEF"/>
    <property type="match status" value="1"/>
</dbReference>
<dbReference type="EMBL" id="SMCO01000010">
    <property type="protein sequence ID" value="TCV85156.1"/>
    <property type="molecule type" value="Genomic_DNA"/>
</dbReference>
<dbReference type="EC" id="2.7.7.65" evidence="1"/>
<dbReference type="AlphaFoldDB" id="A0A4R3Y0H2"/>
<evidence type="ECO:0000256" key="1">
    <source>
        <dbReference type="ARBA" id="ARBA00012528"/>
    </source>
</evidence>
<organism evidence="4 5">
    <name type="scientific">Sulfurirhabdus autotrophica</name>
    <dbReference type="NCBI Taxonomy" id="1706046"/>
    <lineage>
        <taxon>Bacteria</taxon>
        <taxon>Pseudomonadati</taxon>
        <taxon>Pseudomonadota</taxon>
        <taxon>Betaproteobacteria</taxon>
        <taxon>Nitrosomonadales</taxon>
        <taxon>Sulfuricellaceae</taxon>
        <taxon>Sulfurirhabdus</taxon>
    </lineage>
</organism>
<name>A0A4R3Y0H2_9PROT</name>
<evidence type="ECO:0000313" key="4">
    <source>
        <dbReference type="EMBL" id="TCV85156.1"/>
    </source>
</evidence>
<dbReference type="FunFam" id="3.30.70.270:FF:000001">
    <property type="entry name" value="Diguanylate cyclase domain protein"/>
    <property type="match status" value="1"/>
</dbReference>
<dbReference type="InterPro" id="IPR000160">
    <property type="entry name" value="GGDEF_dom"/>
</dbReference>
<dbReference type="GO" id="GO:0052621">
    <property type="term" value="F:diguanylate cyclase activity"/>
    <property type="evidence" value="ECO:0007669"/>
    <property type="project" value="UniProtKB-EC"/>
</dbReference>
<comment type="caution">
    <text evidence="4">The sequence shown here is derived from an EMBL/GenBank/DDBJ whole genome shotgun (WGS) entry which is preliminary data.</text>
</comment>
<dbReference type="NCBIfam" id="TIGR00254">
    <property type="entry name" value="GGDEF"/>
    <property type="match status" value="1"/>
</dbReference>
<gene>
    <name evidence="4" type="ORF">EDC63_11045</name>
</gene>
<proteinExistence type="predicted"/>
<dbReference type="SUPFAM" id="SSF55073">
    <property type="entry name" value="Nucleotide cyclase"/>
    <property type="match status" value="1"/>
</dbReference>
<dbReference type="RefSeq" id="WP_124945320.1">
    <property type="nucleotide sequence ID" value="NZ_BHVT01000010.1"/>
</dbReference>
<dbReference type="InterPro" id="IPR025991">
    <property type="entry name" value="Chemoreceptor_zinc-bind_dom"/>
</dbReference>
<dbReference type="PROSITE" id="PS50887">
    <property type="entry name" value="GGDEF"/>
    <property type="match status" value="1"/>
</dbReference>
<dbReference type="OrthoDB" id="9813903at2"/>
<evidence type="ECO:0000259" key="3">
    <source>
        <dbReference type="PROSITE" id="PS50887"/>
    </source>
</evidence>
<sequence>MPRKKPPIQHQSKHSGIQNCLGNIQEIDSALLHHEKWLKDIHRSLICDGNPNPDDLQEDGHCLCKFGQWYYKQNQGGLGSNVRFQKLENLHKLMHDKVRNLLVSKTAQSPISMGAYNAFMDNAIHFKLETRKLQFELIEKVCTVDQLTGTWNRHAMSYKLAQELERSIRTKEPCSICLMDIDHFKKINDQFGHQAGDLVLKTISQFFTDRLRKYDTIFRYGGEEFLLNFPGTTEEQLEVTINRLRTELQALPISMPDGSIIHVTASFGIADMVSDIGIEESIEHADHALLCAKASGRNCVCVWKT</sequence>
<evidence type="ECO:0000313" key="5">
    <source>
        <dbReference type="Proteomes" id="UP000295367"/>
    </source>
</evidence>
<dbReference type="InterPro" id="IPR050469">
    <property type="entry name" value="Diguanylate_Cyclase"/>
</dbReference>
<dbReference type="Pfam" id="PF13682">
    <property type="entry name" value="CZB"/>
    <property type="match status" value="1"/>
</dbReference>
<dbReference type="Gene3D" id="1.20.120.30">
    <property type="entry name" value="Aspartate receptor, ligand-binding domain"/>
    <property type="match status" value="1"/>
</dbReference>
<dbReference type="PANTHER" id="PTHR45138:SF9">
    <property type="entry name" value="DIGUANYLATE CYCLASE DGCM-RELATED"/>
    <property type="match status" value="1"/>
</dbReference>
<comment type="catalytic activity">
    <reaction evidence="2">
        <text>2 GTP = 3',3'-c-di-GMP + 2 diphosphate</text>
        <dbReference type="Rhea" id="RHEA:24898"/>
        <dbReference type="ChEBI" id="CHEBI:33019"/>
        <dbReference type="ChEBI" id="CHEBI:37565"/>
        <dbReference type="ChEBI" id="CHEBI:58805"/>
        <dbReference type="EC" id="2.7.7.65"/>
    </reaction>
</comment>
<reference evidence="4 5" key="1">
    <citation type="submission" date="2019-03" db="EMBL/GenBank/DDBJ databases">
        <title>Genomic Encyclopedia of Type Strains, Phase IV (KMG-IV): sequencing the most valuable type-strain genomes for metagenomic binning, comparative biology and taxonomic classification.</title>
        <authorList>
            <person name="Goeker M."/>
        </authorList>
    </citation>
    <scope>NUCLEOTIDE SEQUENCE [LARGE SCALE GENOMIC DNA]</scope>
    <source>
        <strain evidence="4 5">DSM 100309</strain>
    </source>
</reference>
<feature type="domain" description="GGDEF" evidence="3">
    <location>
        <begin position="172"/>
        <end position="305"/>
    </location>
</feature>
<dbReference type="PANTHER" id="PTHR45138">
    <property type="entry name" value="REGULATORY COMPONENTS OF SENSORY TRANSDUCTION SYSTEM"/>
    <property type="match status" value="1"/>
</dbReference>
<dbReference type="SMART" id="SM00267">
    <property type="entry name" value="GGDEF"/>
    <property type="match status" value="1"/>
</dbReference>
<dbReference type="Gene3D" id="3.30.70.270">
    <property type="match status" value="1"/>
</dbReference>
<dbReference type="InterPro" id="IPR029787">
    <property type="entry name" value="Nucleotide_cyclase"/>
</dbReference>
<evidence type="ECO:0000256" key="2">
    <source>
        <dbReference type="ARBA" id="ARBA00034247"/>
    </source>
</evidence>
<dbReference type="Proteomes" id="UP000295367">
    <property type="component" value="Unassembled WGS sequence"/>
</dbReference>
<keyword evidence="5" id="KW-1185">Reference proteome</keyword>
<accession>A0A4R3Y0H2</accession>
<dbReference type="InterPro" id="IPR043128">
    <property type="entry name" value="Rev_trsase/Diguanyl_cyclase"/>
</dbReference>
<protein>
    <recommendedName>
        <fullName evidence="1">diguanylate cyclase</fullName>
        <ecNumber evidence="1">2.7.7.65</ecNumber>
    </recommendedName>
</protein>